<dbReference type="Proteomes" id="UP000297910">
    <property type="component" value="Unassembled WGS sequence"/>
</dbReference>
<organism evidence="2 3">
    <name type="scientific">Botrytis paeoniae</name>
    <dbReference type="NCBI Taxonomy" id="278948"/>
    <lineage>
        <taxon>Eukaryota</taxon>
        <taxon>Fungi</taxon>
        <taxon>Dikarya</taxon>
        <taxon>Ascomycota</taxon>
        <taxon>Pezizomycotina</taxon>
        <taxon>Leotiomycetes</taxon>
        <taxon>Helotiales</taxon>
        <taxon>Sclerotiniaceae</taxon>
        <taxon>Botrytis</taxon>
    </lineage>
</organism>
<evidence type="ECO:0000313" key="2">
    <source>
        <dbReference type="EMBL" id="TGO30769.1"/>
    </source>
</evidence>
<comment type="caution">
    <text evidence="2">The sequence shown here is derived from an EMBL/GenBank/DDBJ whole genome shotgun (WGS) entry which is preliminary data.</text>
</comment>
<proteinExistence type="predicted"/>
<dbReference type="InterPro" id="IPR010730">
    <property type="entry name" value="HET"/>
</dbReference>
<evidence type="ECO:0000313" key="3">
    <source>
        <dbReference type="Proteomes" id="UP000297910"/>
    </source>
</evidence>
<evidence type="ECO:0000259" key="1">
    <source>
        <dbReference type="Pfam" id="PF06985"/>
    </source>
</evidence>
<dbReference type="PANTHER" id="PTHR24148">
    <property type="entry name" value="ANKYRIN REPEAT DOMAIN-CONTAINING PROTEIN 39 HOMOLOG-RELATED"/>
    <property type="match status" value="1"/>
</dbReference>
<feature type="domain" description="Heterokaryon incompatibility" evidence="1">
    <location>
        <begin position="68"/>
        <end position="258"/>
    </location>
</feature>
<dbReference type="AlphaFoldDB" id="A0A4Z1G6V6"/>
<dbReference type="Pfam" id="PF06985">
    <property type="entry name" value="HET"/>
    <property type="match status" value="1"/>
</dbReference>
<dbReference type="EMBL" id="PQXI01000003">
    <property type="protein sequence ID" value="TGO30769.1"/>
    <property type="molecule type" value="Genomic_DNA"/>
</dbReference>
<dbReference type="PANTHER" id="PTHR24148:SF73">
    <property type="entry name" value="HET DOMAIN PROTEIN (AFU_ORTHOLOGUE AFUA_8G01020)"/>
    <property type="match status" value="1"/>
</dbReference>
<keyword evidence="3" id="KW-1185">Reference proteome</keyword>
<sequence length="727" mass="82414">MKPHFPRIKVCLDYVQASISEAPAMAASSIYSDLNPSRQEIRLLGIIATDPSIVCKTRIVSLLEFPTFVALSYQWSNPAMTEEITVNNTTLFATKSLVDALKYVPMHWQNMKKISEGSVRPLLLWADAICINQRDTEEKNHQVPLMKKIYSSAEHTFCSLMSEKSLLIETAIDTINKICIGALKSGFKIDLEHQDVKTDWMLNDLDRFGTDPKYALLPKRNDNSGLDEWSVCNGNKARTALQEFKDLQYWNRAWIYQELVLSKDLVFFHTSERTFLYVLNFVALWAGHLKTQTRSGKIDSYLWSTIIYLPSFKPLKFIKESRSLIIAKQTVTPQNKDSYLALLRSQDLIGATLKATDPKDYVYALQGVTGLDIIPDYSSNTSVADVYVEFCVKHVEALRPFNLPLLDFLRCAGYGNKAPEGPELPSWVPNFPGCSTNGVTYQTSYLVSSTEKRNTHRSNFNNRTNDISICKQSLFAPALVIATLDDTSDVFGDVKSLPEFASSVFEIINYKRAFGDRHPFLKLTSALWGRNIEEEVWESPEVVRVIRILQTFFPDRDKMFSIDVLGKVHLGWKWLVELTGFDRDLVFTILDLLVVEDTKTIEKLEHPYPSVIKFIQKTLDHRKTGPGSYWHDYSSMSDDLHTLAKSGGMRVARTASETSSEFSIVPPAALKGDVIVFLAGSEVLHLVRRVEDHYVYIGEAGDVEKLVTPMLNKVSAGEEEFQIIEIR</sequence>
<name>A0A4Z1G6V6_9HELO</name>
<protein>
    <recommendedName>
        <fullName evidence="1">Heterokaryon incompatibility domain-containing protein</fullName>
    </recommendedName>
</protein>
<dbReference type="InterPro" id="IPR052895">
    <property type="entry name" value="HetReg/Transcr_Mod"/>
</dbReference>
<reference evidence="2 3" key="1">
    <citation type="submission" date="2017-12" db="EMBL/GenBank/DDBJ databases">
        <title>Comparative genomics of Botrytis spp.</title>
        <authorList>
            <person name="Valero-Jimenez C.A."/>
            <person name="Tapia P."/>
            <person name="Veloso J."/>
            <person name="Silva-Moreno E."/>
            <person name="Staats M."/>
            <person name="Valdes J.H."/>
            <person name="Van Kan J.A.L."/>
        </authorList>
    </citation>
    <scope>NUCLEOTIDE SEQUENCE [LARGE SCALE GENOMIC DNA]</scope>
    <source>
        <strain evidence="2 3">Bp0003</strain>
    </source>
</reference>
<accession>A0A4Z1G6V6</accession>
<gene>
    <name evidence="2" type="ORF">BPAE_0003g00530</name>
</gene>